<name>A0AAE0C3Z8_9CHLO</name>
<evidence type="ECO:0000313" key="2">
    <source>
        <dbReference type="Proteomes" id="UP001190700"/>
    </source>
</evidence>
<dbReference type="EMBL" id="LGRX02028989">
    <property type="protein sequence ID" value="KAK3247424.1"/>
    <property type="molecule type" value="Genomic_DNA"/>
</dbReference>
<keyword evidence="2" id="KW-1185">Reference proteome</keyword>
<reference evidence="1 2" key="1">
    <citation type="journal article" date="2015" name="Genome Biol. Evol.">
        <title>Comparative Genomics of a Bacterivorous Green Alga Reveals Evolutionary Causalities and Consequences of Phago-Mixotrophic Mode of Nutrition.</title>
        <authorList>
            <person name="Burns J.A."/>
            <person name="Paasch A."/>
            <person name="Narechania A."/>
            <person name="Kim E."/>
        </authorList>
    </citation>
    <scope>NUCLEOTIDE SEQUENCE [LARGE SCALE GENOMIC DNA]</scope>
    <source>
        <strain evidence="1 2">PLY_AMNH</strain>
    </source>
</reference>
<evidence type="ECO:0000313" key="1">
    <source>
        <dbReference type="EMBL" id="KAK3247424.1"/>
    </source>
</evidence>
<organism evidence="1 2">
    <name type="scientific">Cymbomonas tetramitiformis</name>
    <dbReference type="NCBI Taxonomy" id="36881"/>
    <lineage>
        <taxon>Eukaryota</taxon>
        <taxon>Viridiplantae</taxon>
        <taxon>Chlorophyta</taxon>
        <taxon>Pyramimonadophyceae</taxon>
        <taxon>Pyramimonadales</taxon>
        <taxon>Pyramimonadaceae</taxon>
        <taxon>Cymbomonas</taxon>
    </lineage>
</organism>
<comment type="caution">
    <text evidence="1">The sequence shown here is derived from an EMBL/GenBank/DDBJ whole genome shotgun (WGS) entry which is preliminary data.</text>
</comment>
<protein>
    <submittedName>
        <fullName evidence="1">Uncharacterized protein</fullName>
    </submittedName>
</protein>
<dbReference type="Proteomes" id="UP001190700">
    <property type="component" value="Unassembled WGS sequence"/>
</dbReference>
<sequence>MAATSAEFHADASVRVSTPVRASQRHEYADRIEYSFTYGEELIRLLRSHGFKPQKGYTLDGSDAETDFAVLLSNLQHVLGPISHFQYDKLFDLEHEYLEYHWALNERIFTVLKGAPPEAPTAPARPTIAAWTQPAGGVLAAAAPASHGSPSLQFAAVDDGDPAAFTFRPLVDRAELEPMPDTSMADGDTDWPALRAVPWVPPIQGSAAACRSAAK</sequence>
<gene>
    <name evidence="1" type="ORF">CYMTET_43077</name>
</gene>
<proteinExistence type="predicted"/>
<accession>A0AAE0C3Z8</accession>
<dbReference type="AlphaFoldDB" id="A0AAE0C3Z8"/>